<dbReference type="PANTHER" id="PTHR47779">
    <property type="entry name" value="SYNTHASE (CCG-9), PUTATIVE (AFU_ORTHOLOGUE AFUA_3G12100)-RELATED"/>
    <property type="match status" value="1"/>
</dbReference>
<evidence type="ECO:0000256" key="1">
    <source>
        <dbReference type="ARBA" id="ARBA00009481"/>
    </source>
</evidence>
<dbReference type="Gene3D" id="3.40.50.2000">
    <property type="entry name" value="Glycogen Phosphorylase B"/>
    <property type="match status" value="2"/>
</dbReference>
<evidence type="ECO:0000313" key="10">
    <source>
        <dbReference type="Proteomes" id="UP000184196"/>
    </source>
</evidence>
<dbReference type="OrthoDB" id="9813638at2"/>
<dbReference type="EMBL" id="FQUW01000005">
    <property type="protein sequence ID" value="SHE41905.1"/>
    <property type="molecule type" value="Genomic_DNA"/>
</dbReference>
<dbReference type="PANTHER" id="PTHR47779:SF1">
    <property type="entry name" value="SYNTHASE (CCG-9), PUTATIVE (AFU_ORTHOLOGUE AFUA_3G12100)-RELATED"/>
    <property type="match status" value="1"/>
</dbReference>
<evidence type="ECO:0000256" key="4">
    <source>
        <dbReference type="ARBA" id="ARBA00022676"/>
    </source>
</evidence>
<feature type="domain" description="Glycosyl transferase family 1" evidence="7">
    <location>
        <begin position="208"/>
        <end position="375"/>
    </location>
</feature>
<evidence type="ECO:0000256" key="3">
    <source>
        <dbReference type="ARBA" id="ARBA00022526"/>
    </source>
</evidence>
<proteinExistence type="inferred from homology"/>
<keyword evidence="5" id="KW-0808">Transferase</keyword>
<name>A0A1M4TBZ1_9FIRM</name>
<evidence type="ECO:0000256" key="5">
    <source>
        <dbReference type="ARBA" id="ARBA00022679"/>
    </source>
</evidence>
<evidence type="ECO:0000313" key="9">
    <source>
        <dbReference type="EMBL" id="SHE41905.1"/>
    </source>
</evidence>
<keyword evidence="10" id="KW-1185">Reference proteome</keyword>
<feature type="domain" description="Trehalose synthase N-terminal" evidence="8">
    <location>
        <begin position="33"/>
        <end position="174"/>
    </location>
</feature>
<gene>
    <name evidence="9" type="ORF">SAMN02745218_00272</name>
</gene>
<dbReference type="RefSeq" id="WP_073162598.1">
    <property type="nucleotide sequence ID" value="NZ_FQUW01000005.1"/>
</dbReference>
<evidence type="ECO:0000259" key="8">
    <source>
        <dbReference type="Pfam" id="PF21269"/>
    </source>
</evidence>
<keyword evidence="6" id="KW-0119">Carbohydrate metabolism</keyword>
<dbReference type="SUPFAM" id="SSF53756">
    <property type="entry name" value="UDP-Glycosyltransferase/glycogen phosphorylase"/>
    <property type="match status" value="1"/>
</dbReference>
<dbReference type="InterPro" id="IPR001296">
    <property type="entry name" value="Glyco_trans_1"/>
</dbReference>
<keyword evidence="4" id="KW-0328">Glycosyltransferase</keyword>
<comment type="subunit">
    <text evidence="2">Homodimer.</text>
</comment>
<dbReference type="GO" id="GO:0016757">
    <property type="term" value="F:glycosyltransferase activity"/>
    <property type="evidence" value="ECO:0007669"/>
    <property type="project" value="UniProtKB-KW"/>
</dbReference>
<dbReference type="Pfam" id="PF21269">
    <property type="entry name" value="TreT_GT1"/>
    <property type="match status" value="1"/>
</dbReference>
<evidence type="ECO:0000259" key="7">
    <source>
        <dbReference type="Pfam" id="PF00534"/>
    </source>
</evidence>
<comment type="similarity">
    <text evidence="1">Belongs to the glycosyltransferase group 1 family. Glycosyltransferase 4 subfamily.</text>
</comment>
<evidence type="ECO:0000256" key="6">
    <source>
        <dbReference type="ARBA" id="ARBA00023277"/>
    </source>
</evidence>
<accession>A0A1M4TBZ1</accession>
<evidence type="ECO:0000256" key="2">
    <source>
        <dbReference type="ARBA" id="ARBA00011738"/>
    </source>
</evidence>
<dbReference type="InterPro" id="IPR052078">
    <property type="entry name" value="Trehalose_Metab_GTase"/>
</dbReference>
<reference evidence="10" key="1">
    <citation type="submission" date="2016-11" db="EMBL/GenBank/DDBJ databases">
        <authorList>
            <person name="Varghese N."/>
            <person name="Submissions S."/>
        </authorList>
    </citation>
    <scope>NUCLEOTIDE SEQUENCE [LARGE SCALE GENOMIC DNA]</scope>
    <source>
        <strain evidence="10">DSM 11792</strain>
    </source>
</reference>
<dbReference type="GO" id="GO:0006006">
    <property type="term" value="P:glucose metabolic process"/>
    <property type="evidence" value="ECO:0007669"/>
    <property type="project" value="UniProtKB-KW"/>
</dbReference>
<dbReference type="Pfam" id="PF00534">
    <property type="entry name" value="Glycos_transf_1"/>
    <property type="match status" value="1"/>
</dbReference>
<organism evidence="9 10">
    <name type="scientific">Desulfofundulus australicus DSM 11792</name>
    <dbReference type="NCBI Taxonomy" id="1121425"/>
    <lineage>
        <taxon>Bacteria</taxon>
        <taxon>Bacillati</taxon>
        <taxon>Bacillota</taxon>
        <taxon>Clostridia</taxon>
        <taxon>Eubacteriales</taxon>
        <taxon>Peptococcaceae</taxon>
        <taxon>Desulfofundulus</taxon>
    </lineage>
</organism>
<dbReference type="AlphaFoldDB" id="A0A1M4TBZ1"/>
<sequence length="402" mass="45348">MTRIMDYQVVAGEQLIEEIYELARRLAGCRVQHINSTLTGGGVAEILKRLVPMMQEAGLEVRWDVIKGDEDFFRVTKTFHNAFHGVPVDVTPPMLDVYRRISRENYDLVDPRADFIILHDQQPLGLAEIRPGHPGRWLWYCHIDPVDVSREVWDFLSPWARLCDASIYHIPAYARNLGHRQYIMPPAIDPLAEKNREVTPSEIAAVIERLNIPLDLPLVVQISRFDRLKDPLGVVQTFRLIRQEVPCRLVLAGGGATDDPEGIQVLQELREEAAHDPDIIILELPPTSDLEINVLQRVAAVVVQKSVREGFGLTVTEAMWKSRPVVASPVGGITVQIINGLTGLAAASTEEMARAVVRILRDPSLAEKLGQNAREHVKKNFILPIYFKRWLEILVTEKGYPV</sequence>
<dbReference type="InterPro" id="IPR049438">
    <property type="entry name" value="TreT_GT1"/>
</dbReference>
<dbReference type="Proteomes" id="UP000184196">
    <property type="component" value="Unassembled WGS sequence"/>
</dbReference>
<keyword evidence="3" id="KW-0313">Glucose metabolism</keyword>
<protein>
    <submittedName>
        <fullName evidence="9">Trehalose synthase (ADP-glucose)</fullName>
    </submittedName>
</protein>